<evidence type="ECO:0000256" key="5">
    <source>
        <dbReference type="SAM" id="MobiDB-lite"/>
    </source>
</evidence>
<feature type="region of interest" description="Disordered" evidence="5">
    <location>
        <begin position="218"/>
        <end position="239"/>
    </location>
</feature>
<organism evidence="8">
    <name type="scientific">mine drainage metagenome</name>
    <dbReference type="NCBI Taxonomy" id="410659"/>
    <lineage>
        <taxon>unclassified sequences</taxon>
        <taxon>metagenomes</taxon>
        <taxon>ecological metagenomes</taxon>
    </lineage>
</organism>
<dbReference type="Pfam" id="PF05154">
    <property type="entry name" value="TM2"/>
    <property type="match status" value="1"/>
</dbReference>
<proteinExistence type="predicted"/>
<dbReference type="AlphaFoldDB" id="A0A1J5QMB2"/>
<sequence>MSSDNDNLINRLPGASCMEHILQMRMNDVNSEIESWVSGIKGEQETANYLTQLDSQWHTLHSIPVGESGKDIDHLVLGPGGVYVINSKNHTGANALVSGPNIIIGRHPWPEPASALKDANHVAEILTAAVGFPVATTGVVSLVGVNKLTLGDEYPFATVLHAKGVTKLMRQPRTNQNLSQVQIEALYAAAAKSSTWGCAPQRDSQEIASQYRSLMMPAAPKSAPKTTNESKAPGSGVRTPAMSDRFVTERLRGLESQFSGTRGKLNTSSKSALLALLLLVFFGQFGLHRFYVGKRDHGLLTLCLLAIAFVSHPYFYVIFIWGFVDFVLLASGNYRDRLGRVLGVGTKQRHRRS</sequence>
<dbReference type="PROSITE" id="PS50965">
    <property type="entry name" value="NERD"/>
    <property type="match status" value="1"/>
</dbReference>
<gene>
    <name evidence="8" type="ORF">GALL_411550</name>
</gene>
<comment type="caution">
    <text evidence="8">The sequence shown here is derived from an EMBL/GenBank/DDBJ whole genome shotgun (WGS) entry which is preliminary data.</text>
</comment>
<accession>A0A1J5QMB2</accession>
<comment type="subcellular location">
    <subcellularLocation>
        <location evidence="1">Membrane</location>
        <topology evidence="1">Multi-pass membrane protein</topology>
    </subcellularLocation>
</comment>
<evidence type="ECO:0000256" key="2">
    <source>
        <dbReference type="ARBA" id="ARBA00022692"/>
    </source>
</evidence>
<dbReference type="InterPro" id="IPR011528">
    <property type="entry name" value="NERD"/>
</dbReference>
<evidence type="ECO:0000256" key="6">
    <source>
        <dbReference type="SAM" id="Phobius"/>
    </source>
</evidence>
<dbReference type="InterPro" id="IPR007829">
    <property type="entry name" value="TM2"/>
</dbReference>
<reference evidence="8" key="1">
    <citation type="submission" date="2016-10" db="EMBL/GenBank/DDBJ databases">
        <title>Sequence of Gallionella enrichment culture.</title>
        <authorList>
            <person name="Poehlein A."/>
            <person name="Muehling M."/>
            <person name="Daniel R."/>
        </authorList>
    </citation>
    <scope>NUCLEOTIDE SEQUENCE</scope>
</reference>
<feature type="transmembrane region" description="Helical" evidence="6">
    <location>
        <begin position="299"/>
        <end position="324"/>
    </location>
</feature>
<dbReference type="EMBL" id="MLJW01001682">
    <property type="protein sequence ID" value="OIQ77157.1"/>
    <property type="molecule type" value="Genomic_DNA"/>
</dbReference>
<name>A0A1J5QMB2_9ZZZZ</name>
<feature type="transmembrane region" description="Helical" evidence="6">
    <location>
        <begin position="272"/>
        <end position="292"/>
    </location>
</feature>
<evidence type="ECO:0000259" key="7">
    <source>
        <dbReference type="PROSITE" id="PS50965"/>
    </source>
</evidence>
<protein>
    <submittedName>
        <fullName evidence="8">TM2 domain protein</fullName>
    </submittedName>
</protein>
<keyword evidence="4 6" id="KW-0472">Membrane</keyword>
<dbReference type="Pfam" id="PF08378">
    <property type="entry name" value="NERD"/>
    <property type="match status" value="1"/>
</dbReference>
<evidence type="ECO:0000256" key="3">
    <source>
        <dbReference type="ARBA" id="ARBA00022989"/>
    </source>
</evidence>
<evidence type="ECO:0000313" key="8">
    <source>
        <dbReference type="EMBL" id="OIQ77157.1"/>
    </source>
</evidence>
<keyword evidence="3 6" id="KW-1133">Transmembrane helix</keyword>
<feature type="domain" description="NERD" evidence="7">
    <location>
        <begin position="38"/>
        <end position="149"/>
    </location>
</feature>
<evidence type="ECO:0000256" key="1">
    <source>
        <dbReference type="ARBA" id="ARBA00004141"/>
    </source>
</evidence>
<keyword evidence="2 6" id="KW-0812">Transmembrane</keyword>
<dbReference type="GO" id="GO:0016020">
    <property type="term" value="C:membrane"/>
    <property type="evidence" value="ECO:0007669"/>
    <property type="project" value="UniProtKB-SubCell"/>
</dbReference>
<evidence type="ECO:0000256" key="4">
    <source>
        <dbReference type="ARBA" id="ARBA00023136"/>
    </source>
</evidence>